<proteinExistence type="predicted"/>
<dbReference type="AlphaFoldDB" id="A0A0X3AS39"/>
<accession>A0A0X3AS39</accession>
<keyword evidence="2" id="KW-1185">Reference proteome</keyword>
<gene>
    <name evidence="1" type="ORF">Ga0061079_1218</name>
</gene>
<organism evidence="1 2">
    <name type="scientific">Apibacter mensalis</name>
    <dbReference type="NCBI Taxonomy" id="1586267"/>
    <lineage>
        <taxon>Bacteria</taxon>
        <taxon>Pseudomonadati</taxon>
        <taxon>Bacteroidota</taxon>
        <taxon>Flavobacteriia</taxon>
        <taxon>Flavobacteriales</taxon>
        <taxon>Weeksellaceae</taxon>
        <taxon>Apibacter</taxon>
    </lineage>
</organism>
<reference evidence="1 2" key="1">
    <citation type="submission" date="2016-01" db="EMBL/GenBank/DDBJ databases">
        <authorList>
            <person name="McClelland M."/>
            <person name="Jain A."/>
            <person name="Saraogi P."/>
            <person name="Mendelson R."/>
            <person name="Westerman R."/>
            <person name="SanMiguel P."/>
            <person name="Csonka L."/>
        </authorList>
    </citation>
    <scope>NUCLEOTIDE SEQUENCE [LARGE SCALE GENOMIC DNA]</scope>
    <source>
        <strain evidence="1 2">R-53146</strain>
    </source>
</reference>
<evidence type="ECO:0000313" key="2">
    <source>
        <dbReference type="Proteomes" id="UP000182761"/>
    </source>
</evidence>
<dbReference type="Proteomes" id="UP000182761">
    <property type="component" value="Unassembled WGS sequence"/>
</dbReference>
<sequence length="103" mass="12319">NETITEEILEKELLENYNVVNEFKTYKKDYSENAGIQFSEIFDVSSSALAREKRKIKTDIKLDTHIQIKLDINRPEASEDYLEQGYDQEKKMFYYKVFYNSEI</sequence>
<dbReference type="EMBL" id="FCOR01000021">
    <property type="protein sequence ID" value="CVK17206.1"/>
    <property type="molecule type" value="Genomic_DNA"/>
</dbReference>
<name>A0A0X3AS39_9FLAO</name>
<feature type="non-terminal residue" evidence="1">
    <location>
        <position position="1"/>
    </location>
</feature>
<protein>
    <submittedName>
        <fullName evidence="1">Uncharacterized protein</fullName>
    </submittedName>
</protein>
<evidence type="ECO:0000313" key="1">
    <source>
        <dbReference type="EMBL" id="CVK17206.1"/>
    </source>
</evidence>